<dbReference type="PANTHER" id="PTHR47966:SF51">
    <property type="entry name" value="BETA-SITE APP-CLEAVING ENZYME, ISOFORM A-RELATED"/>
    <property type="match status" value="1"/>
</dbReference>
<protein>
    <submittedName>
        <fullName evidence="3">Pepsin-like aspartic protease</fullName>
    </submittedName>
</protein>
<dbReference type="InterPro" id="IPR033121">
    <property type="entry name" value="PEPTIDASE_A1"/>
</dbReference>
<dbReference type="InterPro" id="IPR034164">
    <property type="entry name" value="Pepsin-like_dom"/>
</dbReference>
<evidence type="ECO:0000259" key="2">
    <source>
        <dbReference type="PROSITE" id="PS51767"/>
    </source>
</evidence>
<dbReference type="GO" id="GO:0006508">
    <property type="term" value="P:proteolysis"/>
    <property type="evidence" value="ECO:0007669"/>
    <property type="project" value="InterPro"/>
</dbReference>
<accession>A0AA51RRV2</accession>
<gene>
    <name evidence="3" type="ORF">Q9312_14295</name>
</gene>
<dbReference type="InterPro" id="IPR001461">
    <property type="entry name" value="Aspartic_peptidase_A1"/>
</dbReference>
<proteinExistence type="inferred from homology"/>
<dbReference type="Pfam" id="PF00026">
    <property type="entry name" value="Asp"/>
    <property type="match status" value="2"/>
</dbReference>
<dbReference type="Proteomes" id="UP001239782">
    <property type="component" value="Chromosome"/>
</dbReference>
<dbReference type="PROSITE" id="PS51767">
    <property type="entry name" value="PEPTIDASE_A1"/>
    <property type="match status" value="1"/>
</dbReference>
<comment type="similarity">
    <text evidence="1">Belongs to the peptidase A1 family.</text>
</comment>
<name>A0AA51RRV2_9GAMM</name>
<dbReference type="CDD" id="cd05471">
    <property type="entry name" value="pepsin_like"/>
    <property type="match status" value="1"/>
</dbReference>
<dbReference type="PANTHER" id="PTHR47966">
    <property type="entry name" value="BETA-SITE APP-CLEAVING ENZYME, ISOFORM A-RELATED"/>
    <property type="match status" value="1"/>
</dbReference>
<dbReference type="Gene3D" id="2.40.70.10">
    <property type="entry name" value="Acid Proteases"/>
    <property type="match status" value="2"/>
</dbReference>
<evidence type="ECO:0000313" key="3">
    <source>
        <dbReference type="EMBL" id="WMS86390.1"/>
    </source>
</evidence>
<feature type="domain" description="Peptidase A1" evidence="2">
    <location>
        <begin position="18"/>
        <end position="408"/>
    </location>
</feature>
<keyword evidence="4" id="KW-1185">Reference proteome</keyword>
<organism evidence="3 4">
    <name type="scientific">Pleionea litopenaei</name>
    <dbReference type="NCBI Taxonomy" id="3070815"/>
    <lineage>
        <taxon>Bacteria</taxon>
        <taxon>Pseudomonadati</taxon>
        <taxon>Pseudomonadota</taxon>
        <taxon>Gammaproteobacteria</taxon>
        <taxon>Oceanospirillales</taxon>
        <taxon>Pleioneaceae</taxon>
        <taxon>Pleionea</taxon>
    </lineage>
</organism>
<dbReference type="KEGG" id="plei:Q9312_14295"/>
<evidence type="ECO:0000256" key="1">
    <source>
        <dbReference type="ARBA" id="ARBA00007447"/>
    </source>
</evidence>
<reference evidence="3 4" key="1">
    <citation type="submission" date="2023-08" db="EMBL/GenBank/DDBJ databases">
        <title>Pleionea litopenaei sp. nov., isolated from stomach of juvenile Litopenaeus vannamei.</title>
        <authorList>
            <person name="Rho A.M."/>
            <person name="Hwang C.Y."/>
        </authorList>
    </citation>
    <scope>NUCLEOTIDE SEQUENCE [LARGE SCALE GENOMIC DNA]</scope>
    <source>
        <strain evidence="3 4">HL-JVS1</strain>
    </source>
</reference>
<dbReference type="InterPro" id="IPR021109">
    <property type="entry name" value="Peptidase_aspartic_dom_sf"/>
</dbReference>
<dbReference type="PROSITE" id="PS00141">
    <property type="entry name" value="ASP_PROTEASE"/>
    <property type="match status" value="1"/>
</dbReference>
<dbReference type="GO" id="GO:0004190">
    <property type="term" value="F:aspartic-type endopeptidase activity"/>
    <property type="evidence" value="ECO:0007669"/>
    <property type="project" value="InterPro"/>
</dbReference>
<dbReference type="AlphaFoldDB" id="A0AA51RRV2"/>
<evidence type="ECO:0000313" key="4">
    <source>
        <dbReference type="Proteomes" id="UP001239782"/>
    </source>
</evidence>
<dbReference type="EMBL" id="CP133548">
    <property type="protein sequence ID" value="WMS86390.1"/>
    <property type="molecule type" value="Genomic_DNA"/>
</dbReference>
<dbReference type="SUPFAM" id="SSF50630">
    <property type="entry name" value="Acid proteases"/>
    <property type="match status" value="1"/>
</dbReference>
<sequence>MDSAKSFKLYNVYAHGTYTLEVRIGSEEASANLILDTGSSTLVVQSEDYDGKDDKYLVATPFAQSITYGLGGWYGPVVKSQVSITCCHDQTLQLNDVYISIALREHEHGFAQADGILGLAYYKLNKAYDLTAVFDQAAMTYQCFPSPVYEQLSTHSLPEFKSFIRQYPREYLTPYFTALAQQGTIANQFAFSVQRSSIFHPREGMTELELKQEPLNQGELVVNYPRQRTDLYRGTFSVIKVLDDKYYNVHVESIQVGEHTPRSAPLLKHINRRFRTNGIFDSGASGIALPQNLLEQVLEDLIAHNENFSKLLEPYYTFEGIEESVPLDALDLSQWPDIHIHLMGLYQPRVTLTLKPWHYWQAHAPDHGRASFQFVSLAHWPNQCILGLPAFAPYYVIFDRRETEFGAIFIAEKV</sequence>
<dbReference type="RefSeq" id="WP_309201535.1">
    <property type="nucleotide sequence ID" value="NZ_CP133548.1"/>
</dbReference>
<dbReference type="InterPro" id="IPR001969">
    <property type="entry name" value="Aspartic_peptidase_AS"/>
</dbReference>